<name>A0ABV6KXU9_9BACI</name>
<evidence type="ECO:0000256" key="2">
    <source>
        <dbReference type="PIRNR" id="PIRNR009414"/>
    </source>
</evidence>
<keyword evidence="1 2" id="KW-0521">NADP</keyword>
<organism evidence="3 4">
    <name type="scientific">Robertmurraya beringensis</name>
    <dbReference type="NCBI Taxonomy" id="641660"/>
    <lineage>
        <taxon>Bacteria</taxon>
        <taxon>Bacillati</taxon>
        <taxon>Bacillota</taxon>
        <taxon>Bacilli</taxon>
        <taxon>Bacillales</taxon>
        <taxon>Bacillaceae</taxon>
        <taxon>Robertmurraya</taxon>
    </lineage>
</organism>
<keyword evidence="2" id="KW-0560">Oxidoreductase</keyword>
<comment type="similarity">
    <text evidence="2">Belongs to the LuxC family.</text>
</comment>
<dbReference type="EMBL" id="JBHLUU010000127">
    <property type="protein sequence ID" value="MFC0478164.1"/>
    <property type="molecule type" value="Genomic_DNA"/>
</dbReference>
<sequence length="477" mass="54255">MELKIGFVPSMISPSYEERTFDSLTLLVPKLTSEELKQVVLHLKQQQRKLQARKTNDIIDSLDQAIQLWLDPNYHNRKLAEELLPIITGYDSEMIRVFLHSYLRSFRKEKLQRMVEVDFPNPFVLDEFRPRSSGGLTRAYGPKLITNVFSGNVPALPLWSLVSGLLVKSSTLGKLSSSEPLFPCLFVETLREIDKDLAESISIIWWKGGEEELERIAFSSSEAVIAYGSENSIDSIRKKVPSHVNLHAHGHKLSAGFIAKDCLQRVLVTETARRAAKDASQFDQQACLSPHVFFVEEKGNVSVREFASLLAQEMNNYEVKMPRARLSEQENQAIIQARSSFQFQAFQTNDITLFESEESTSWTVVYDKKTTLFPISPLNRFVYVIPVQSIEDVPCYLHEVRGLLQTFGVACTPNHFRSIIEVLGQCGVNRVTFLGRMGEPEPGWHHDGRPHLADLVRWVDVEASVEIEMDAYDPNRI</sequence>
<comment type="caution">
    <text evidence="3">The sequence shown here is derived from an EMBL/GenBank/DDBJ whole genome shotgun (WGS) entry which is preliminary data.</text>
</comment>
<dbReference type="InterPro" id="IPR016161">
    <property type="entry name" value="Ald_DH/histidinol_DH"/>
</dbReference>
<proteinExistence type="inferred from homology"/>
<reference evidence="3 4" key="1">
    <citation type="submission" date="2024-09" db="EMBL/GenBank/DDBJ databases">
        <authorList>
            <person name="Sun Q."/>
            <person name="Mori K."/>
        </authorList>
    </citation>
    <scope>NUCLEOTIDE SEQUENCE [LARGE SCALE GENOMIC DNA]</scope>
    <source>
        <strain evidence="3 4">CGMCC 1.9126</strain>
    </source>
</reference>
<dbReference type="Proteomes" id="UP001589738">
    <property type="component" value="Unassembled WGS sequence"/>
</dbReference>
<dbReference type="CDD" id="cd07080">
    <property type="entry name" value="ALDH_Acyl-CoA-Red_LuxC"/>
    <property type="match status" value="1"/>
</dbReference>
<dbReference type="Pfam" id="PF05893">
    <property type="entry name" value="LuxC"/>
    <property type="match status" value="1"/>
</dbReference>
<dbReference type="PIRSF" id="PIRSF009414">
    <property type="entry name" value="LuxC"/>
    <property type="match status" value="1"/>
</dbReference>
<gene>
    <name evidence="3" type="ORF">ACFFHF_23525</name>
</gene>
<dbReference type="InterPro" id="IPR008670">
    <property type="entry name" value="CoA_reduct_LuxC"/>
</dbReference>
<dbReference type="SUPFAM" id="SSF53720">
    <property type="entry name" value="ALDH-like"/>
    <property type="match status" value="1"/>
</dbReference>
<evidence type="ECO:0000313" key="4">
    <source>
        <dbReference type="Proteomes" id="UP001589738"/>
    </source>
</evidence>
<evidence type="ECO:0000256" key="1">
    <source>
        <dbReference type="ARBA" id="ARBA00022857"/>
    </source>
</evidence>
<dbReference type="RefSeq" id="WP_160546064.1">
    <property type="nucleotide sequence ID" value="NZ_JBHLUU010000127.1"/>
</dbReference>
<accession>A0ABV6KXU9</accession>
<evidence type="ECO:0000313" key="3">
    <source>
        <dbReference type="EMBL" id="MFC0478164.1"/>
    </source>
</evidence>
<keyword evidence="4" id="KW-1185">Reference proteome</keyword>
<protein>
    <recommendedName>
        <fullName evidence="2">Acyl-CoA reductase</fullName>
        <ecNumber evidence="2">1.2.1.50</ecNumber>
    </recommendedName>
</protein>
<dbReference type="EC" id="1.2.1.50" evidence="2"/>
<comment type="catalytic activity">
    <reaction evidence="2">
        <text>a long-chain fatty aldehyde + NADP(+) + CoA = a long-chain fatty acyl-CoA + NADPH + H(+)</text>
        <dbReference type="Rhea" id="RHEA:15437"/>
        <dbReference type="ChEBI" id="CHEBI:15378"/>
        <dbReference type="ChEBI" id="CHEBI:17176"/>
        <dbReference type="ChEBI" id="CHEBI:57287"/>
        <dbReference type="ChEBI" id="CHEBI:57783"/>
        <dbReference type="ChEBI" id="CHEBI:58349"/>
        <dbReference type="ChEBI" id="CHEBI:83139"/>
        <dbReference type="EC" id="1.2.1.50"/>
    </reaction>
</comment>